<organism evidence="2 3">
    <name type="scientific">Bradyrhizobium lablabi</name>
    <dbReference type="NCBI Taxonomy" id="722472"/>
    <lineage>
        <taxon>Bacteria</taxon>
        <taxon>Pseudomonadati</taxon>
        <taxon>Pseudomonadota</taxon>
        <taxon>Alphaproteobacteria</taxon>
        <taxon>Hyphomicrobiales</taxon>
        <taxon>Nitrobacteraceae</taxon>
        <taxon>Bradyrhizobium</taxon>
    </lineage>
</organism>
<keyword evidence="1" id="KW-0472">Membrane</keyword>
<keyword evidence="1" id="KW-0812">Transmembrane</keyword>
<name>A0A1M7ANT6_9BRAD</name>
<dbReference type="OrthoDB" id="9949969at2"/>
<dbReference type="EMBL" id="LT670844">
    <property type="protein sequence ID" value="SHL44216.1"/>
    <property type="molecule type" value="Genomic_DNA"/>
</dbReference>
<protein>
    <submittedName>
        <fullName evidence="2">Uncharacterized protein</fullName>
    </submittedName>
</protein>
<gene>
    <name evidence="2" type="ORF">SAMN05444159_5912</name>
</gene>
<reference evidence="2 3" key="1">
    <citation type="submission" date="2016-11" db="EMBL/GenBank/DDBJ databases">
        <authorList>
            <person name="Jaros S."/>
            <person name="Januszkiewicz K."/>
            <person name="Wedrychowicz H."/>
        </authorList>
    </citation>
    <scope>NUCLEOTIDE SEQUENCE [LARGE SCALE GENOMIC DNA]</scope>
    <source>
        <strain evidence="2 3">GAS499</strain>
    </source>
</reference>
<dbReference type="RefSeq" id="WP_154071508.1">
    <property type="nucleotide sequence ID" value="NZ_LT670844.1"/>
</dbReference>
<evidence type="ECO:0000313" key="3">
    <source>
        <dbReference type="Proteomes" id="UP000189935"/>
    </source>
</evidence>
<feature type="transmembrane region" description="Helical" evidence="1">
    <location>
        <begin position="21"/>
        <end position="40"/>
    </location>
</feature>
<accession>A0A1M7ANT6</accession>
<dbReference type="Proteomes" id="UP000189935">
    <property type="component" value="Chromosome I"/>
</dbReference>
<keyword evidence="1" id="KW-1133">Transmembrane helix</keyword>
<evidence type="ECO:0000313" key="2">
    <source>
        <dbReference type="EMBL" id="SHL44216.1"/>
    </source>
</evidence>
<proteinExistence type="predicted"/>
<sequence length="59" mass="6632">MEIAEQSRFETTQREVRSYDATIMFAYVFLTIVLLIAIYLDSMSSGTAPGDFASMVVFP</sequence>
<evidence type="ECO:0000256" key="1">
    <source>
        <dbReference type="SAM" id="Phobius"/>
    </source>
</evidence>
<dbReference type="AlphaFoldDB" id="A0A1M7ANT6"/>